<feature type="non-terminal residue" evidence="1">
    <location>
        <position position="1"/>
    </location>
</feature>
<reference evidence="1" key="1">
    <citation type="journal article" date="2019" name="Sci. Rep.">
        <title>Draft genome of Tanacetum cinerariifolium, the natural source of mosquito coil.</title>
        <authorList>
            <person name="Yamashiro T."/>
            <person name="Shiraishi A."/>
            <person name="Satake H."/>
            <person name="Nakayama K."/>
        </authorList>
    </citation>
    <scope>NUCLEOTIDE SEQUENCE</scope>
</reference>
<protein>
    <recommendedName>
        <fullName evidence="2">JmjC domain-containing protein</fullName>
    </recommendedName>
</protein>
<dbReference type="AlphaFoldDB" id="A0A699TRN2"/>
<organism evidence="1">
    <name type="scientific">Tanacetum cinerariifolium</name>
    <name type="common">Dalmatian daisy</name>
    <name type="synonym">Chrysanthemum cinerariifolium</name>
    <dbReference type="NCBI Taxonomy" id="118510"/>
    <lineage>
        <taxon>Eukaryota</taxon>
        <taxon>Viridiplantae</taxon>
        <taxon>Streptophyta</taxon>
        <taxon>Embryophyta</taxon>
        <taxon>Tracheophyta</taxon>
        <taxon>Spermatophyta</taxon>
        <taxon>Magnoliopsida</taxon>
        <taxon>eudicotyledons</taxon>
        <taxon>Gunneridae</taxon>
        <taxon>Pentapetalae</taxon>
        <taxon>asterids</taxon>
        <taxon>campanulids</taxon>
        <taxon>Asterales</taxon>
        <taxon>Asteraceae</taxon>
        <taxon>Asteroideae</taxon>
        <taxon>Anthemideae</taxon>
        <taxon>Anthemidinae</taxon>
        <taxon>Tanacetum</taxon>
    </lineage>
</organism>
<sequence length="121" mass="13144">GPEVLDSAMYYNESDWLNIRAQVKANASLSKTLLGDGVTEETFPARMAALIKKKRQALAEHFFKERQNRQMTLAQQKAYIDFLRVQEDGGEATAGEIVTAGMDGVGASGDFGLLVEGSSNT</sequence>
<comment type="caution">
    <text evidence="1">The sequence shown here is derived from an EMBL/GenBank/DDBJ whole genome shotgun (WGS) entry which is preliminary data.</text>
</comment>
<name>A0A699TRN2_TANCI</name>
<gene>
    <name evidence="1" type="ORF">Tci_885434</name>
</gene>
<accession>A0A699TRN2</accession>
<proteinExistence type="predicted"/>
<feature type="non-terminal residue" evidence="1">
    <location>
        <position position="121"/>
    </location>
</feature>
<dbReference type="EMBL" id="BKCJ011272733">
    <property type="protein sequence ID" value="GFD13465.1"/>
    <property type="molecule type" value="Genomic_DNA"/>
</dbReference>
<evidence type="ECO:0008006" key="2">
    <source>
        <dbReference type="Google" id="ProtNLM"/>
    </source>
</evidence>
<evidence type="ECO:0000313" key="1">
    <source>
        <dbReference type="EMBL" id="GFD13465.1"/>
    </source>
</evidence>